<dbReference type="GO" id="GO:0003677">
    <property type="term" value="F:DNA binding"/>
    <property type="evidence" value="ECO:0007669"/>
    <property type="project" value="UniProtKB-KW"/>
</dbReference>
<dbReference type="Pfam" id="PF03466">
    <property type="entry name" value="LysR_substrate"/>
    <property type="match status" value="1"/>
</dbReference>
<evidence type="ECO:0000313" key="6">
    <source>
        <dbReference type="EMBL" id="HIQ96915.1"/>
    </source>
</evidence>
<dbReference type="Pfam" id="PF00126">
    <property type="entry name" value="HTH_1"/>
    <property type="match status" value="1"/>
</dbReference>
<dbReference type="PANTHER" id="PTHR30419">
    <property type="entry name" value="HTH-TYPE TRANSCRIPTIONAL REGULATOR YBHD"/>
    <property type="match status" value="1"/>
</dbReference>
<dbReference type="Gene3D" id="3.40.190.290">
    <property type="match status" value="1"/>
</dbReference>
<comment type="caution">
    <text evidence="6">The sequence shown here is derived from an EMBL/GenBank/DDBJ whole genome shotgun (WGS) entry which is preliminary data.</text>
</comment>
<proteinExistence type="inferred from homology"/>
<keyword evidence="3" id="KW-0238">DNA-binding</keyword>
<evidence type="ECO:0000256" key="2">
    <source>
        <dbReference type="ARBA" id="ARBA00023015"/>
    </source>
</evidence>
<dbReference type="Proteomes" id="UP000886886">
    <property type="component" value="Unassembled WGS sequence"/>
</dbReference>
<evidence type="ECO:0000256" key="1">
    <source>
        <dbReference type="ARBA" id="ARBA00009437"/>
    </source>
</evidence>
<dbReference type="SUPFAM" id="SSF46785">
    <property type="entry name" value="Winged helix' DNA-binding domain"/>
    <property type="match status" value="1"/>
</dbReference>
<dbReference type="CDD" id="cd05466">
    <property type="entry name" value="PBP2_LTTR_substrate"/>
    <property type="match status" value="1"/>
</dbReference>
<reference evidence="6" key="1">
    <citation type="submission" date="2020-10" db="EMBL/GenBank/DDBJ databases">
        <authorList>
            <person name="Gilroy R."/>
        </authorList>
    </citation>
    <scope>NUCLEOTIDE SEQUENCE</scope>
    <source>
        <strain evidence="6">ChiSjej3B21-11622</strain>
    </source>
</reference>
<organism evidence="6 7">
    <name type="scientific">Candidatus Limivivens merdigallinarum</name>
    <dbReference type="NCBI Taxonomy" id="2840859"/>
    <lineage>
        <taxon>Bacteria</taxon>
        <taxon>Bacillati</taxon>
        <taxon>Bacillota</taxon>
        <taxon>Clostridia</taxon>
        <taxon>Lachnospirales</taxon>
        <taxon>Lachnospiraceae</taxon>
        <taxon>Lachnospiraceae incertae sedis</taxon>
        <taxon>Candidatus Limivivens</taxon>
    </lineage>
</organism>
<evidence type="ECO:0000256" key="3">
    <source>
        <dbReference type="ARBA" id="ARBA00023125"/>
    </source>
</evidence>
<evidence type="ECO:0000256" key="4">
    <source>
        <dbReference type="ARBA" id="ARBA00023163"/>
    </source>
</evidence>
<name>A0A9D0ZY02_9FIRM</name>
<feature type="domain" description="HTH lysR-type" evidence="5">
    <location>
        <begin position="1"/>
        <end position="57"/>
    </location>
</feature>
<dbReference type="InterPro" id="IPR005119">
    <property type="entry name" value="LysR_subst-bd"/>
</dbReference>
<evidence type="ECO:0000259" key="5">
    <source>
        <dbReference type="PROSITE" id="PS50931"/>
    </source>
</evidence>
<dbReference type="Gene3D" id="1.10.10.10">
    <property type="entry name" value="Winged helix-like DNA-binding domain superfamily/Winged helix DNA-binding domain"/>
    <property type="match status" value="1"/>
</dbReference>
<sequence length="314" mass="36293">MFNGMEYVYEVYKEKSFSKAAKKLFISQPSLSATVKRVENRIGYPIFNRNTTPLTLTECGEHYIKAVEEILAIQTSFQNFINDLEDLKTGSLTLGGSSLFSALVFPKLIGEFTRRFPKVTIDLIEESTSRLEQLLMSGVIDLVIDNYHFNESYIEQVVYQEEHLLLAVPRDFMINRQFSDYQIPVEQIRSQFYLQEQIPPVPLEKFSDQPFILLKQENDTRQRAMQLCRKHGFTPKIILALDQQMTSYNVTCSGMGISFISDTLVRNTYTNPKVCYYKLEGPDATRNIYFCWKNGKYKSRAMEEFLKLASSSPA</sequence>
<dbReference type="EMBL" id="DVFT01000149">
    <property type="protein sequence ID" value="HIQ96915.1"/>
    <property type="molecule type" value="Genomic_DNA"/>
</dbReference>
<dbReference type="InterPro" id="IPR000847">
    <property type="entry name" value="LysR_HTH_N"/>
</dbReference>
<dbReference type="PROSITE" id="PS50931">
    <property type="entry name" value="HTH_LYSR"/>
    <property type="match status" value="1"/>
</dbReference>
<accession>A0A9D0ZY02</accession>
<keyword evidence="4" id="KW-0804">Transcription</keyword>
<dbReference type="SUPFAM" id="SSF53850">
    <property type="entry name" value="Periplasmic binding protein-like II"/>
    <property type="match status" value="1"/>
</dbReference>
<gene>
    <name evidence="6" type="ORF">IAB26_10160</name>
</gene>
<evidence type="ECO:0000313" key="7">
    <source>
        <dbReference type="Proteomes" id="UP000886886"/>
    </source>
</evidence>
<dbReference type="GO" id="GO:0005829">
    <property type="term" value="C:cytosol"/>
    <property type="evidence" value="ECO:0007669"/>
    <property type="project" value="TreeGrafter"/>
</dbReference>
<comment type="similarity">
    <text evidence="1">Belongs to the LysR transcriptional regulatory family.</text>
</comment>
<dbReference type="InterPro" id="IPR050950">
    <property type="entry name" value="HTH-type_LysR_regulators"/>
</dbReference>
<reference evidence="6" key="2">
    <citation type="journal article" date="2021" name="PeerJ">
        <title>Extensive microbial diversity within the chicken gut microbiome revealed by metagenomics and culture.</title>
        <authorList>
            <person name="Gilroy R."/>
            <person name="Ravi A."/>
            <person name="Getino M."/>
            <person name="Pursley I."/>
            <person name="Horton D.L."/>
            <person name="Alikhan N.F."/>
            <person name="Baker D."/>
            <person name="Gharbi K."/>
            <person name="Hall N."/>
            <person name="Watson M."/>
            <person name="Adriaenssens E.M."/>
            <person name="Foster-Nyarko E."/>
            <person name="Jarju S."/>
            <person name="Secka A."/>
            <person name="Antonio M."/>
            <person name="Oren A."/>
            <person name="Chaudhuri R.R."/>
            <person name="La Ragione R."/>
            <person name="Hildebrand F."/>
            <person name="Pallen M.J."/>
        </authorList>
    </citation>
    <scope>NUCLEOTIDE SEQUENCE</scope>
    <source>
        <strain evidence="6">ChiSjej3B21-11622</strain>
    </source>
</reference>
<dbReference type="AlphaFoldDB" id="A0A9D0ZY02"/>
<protein>
    <submittedName>
        <fullName evidence="6">LysR family transcriptional regulator</fullName>
    </submittedName>
</protein>
<dbReference type="InterPro" id="IPR036390">
    <property type="entry name" value="WH_DNA-bd_sf"/>
</dbReference>
<dbReference type="PRINTS" id="PR00039">
    <property type="entry name" value="HTHLYSR"/>
</dbReference>
<dbReference type="PANTHER" id="PTHR30419:SF8">
    <property type="entry name" value="NITROGEN ASSIMILATION TRANSCRIPTIONAL ACTIVATOR-RELATED"/>
    <property type="match status" value="1"/>
</dbReference>
<dbReference type="GO" id="GO:0003700">
    <property type="term" value="F:DNA-binding transcription factor activity"/>
    <property type="evidence" value="ECO:0007669"/>
    <property type="project" value="InterPro"/>
</dbReference>
<dbReference type="InterPro" id="IPR036388">
    <property type="entry name" value="WH-like_DNA-bd_sf"/>
</dbReference>
<keyword evidence="2" id="KW-0805">Transcription regulation</keyword>